<evidence type="ECO:0000313" key="3">
    <source>
        <dbReference type="Proteomes" id="UP000823634"/>
    </source>
</evidence>
<reference evidence="2" key="2">
    <citation type="journal article" date="2021" name="PeerJ">
        <title>Extensive microbial diversity within the chicken gut microbiome revealed by metagenomics and culture.</title>
        <authorList>
            <person name="Gilroy R."/>
            <person name="Ravi A."/>
            <person name="Getino M."/>
            <person name="Pursley I."/>
            <person name="Horton D.L."/>
            <person name="Alikhan N.F."/>
            <person name="Baker D."/>
            <person name="Gharbi K."/>
            <person name="Hall N."/>
            <person name="Watson M."/>
            <person name="Adriaenssens E.M."/>
            <person name="Foster-Nyarko E."/>
            <person name="Jarju S."/>
            <person name="Secka A."/>
            <person name="Antonio M."/>
            <person name="Oren A."/>
            <person name="Chaudhuri R.R."/>
            <person name="La Ragione R."/>
            <person name="Hildebrand F."/>
            <person name="Pallen M.J."/>
        </authorList>
    </citation>
    <scope>NUCLEOTIDE SEQUENCE</scope>
    <source>
        <strain evidence="2">17113</strain>
    </source>
</reference>
<keyword evidence="1" id="KW-0812">Transmembrane</keyword>
<feature type="transmembrane region" description="Helical" evidence="1">
    <location>
        <begin position="7"/>
        <end position="27"/>
    </location>
</feature>
<proteinExistence type="predicted"/>
<dbReference type="AlphaFoldDB" id="A0A9D9GWK9"/>
<gene>
    <name evidence="2" type="ORF">IAC61_06505</name>
</gene>
<name>A0A9D9GWK9_9FIRM</name>
<keyword evidence="1" id="KW-1133">Transmembrane helix</keyword>
<organism evidence="2 3">
    <name type="scientific">Candidatus Alloenteromonas pullistercoris</name>
    <dbReference type="NCBI Taxonomy" id="2840785"/>
    <lineage>
        <taxon>Bacteria</taxon>
        <taxon>Bacillati</taxon>
        <taxon>Bacillota</taxon>
        <taxon>Bacillota incertae sedis</taxon>
        <taxon>Candidatus Alloenteromonas</taxon>
    </lineage>
</organism>
<feature type="transmembrane region" description="Helical" evidence="1">
    <location>
        <begin position="39"/>
        <end position="61"/>
    </location>
</feature>
<comment type="caution">
    <text evidence="2">The sequence shown here is derived from an EMBL/GenBank/DDBJ whole genome shotgun (WGS) entry which is preliminary data.</text>
</comment>
<reference evidence="2" key="1">
    <citation type="submission" date="2020-10" db="EMBL/GenBank/DDBJ databases">
        <authorList>
            <person name="Gilroy R."/>
        </authorList>
    </citation>
    <scope>NUCLEOTIDE SEQUENCE</scope>
    <source>
        <strain evidence="2">17113</strain>
    </source>
</reference>
<dbReference type="Proteomes" id="UP000823634">
    <property type="component" value="Unassembled WGS sequence"/>
</dbReference>
<dbReference type="EMBL" id="JADINA010000040">
    <property type="protein sequence ID" value="MBO8426937.1"/>
    <property type="molecule type" value="Genomic_DNA"/>
</dbReference>
<keyword evidence="1" id="KW-0472">Membrane</keyword>
<accession>A0A9D9GWK9</accession>
<protein>
    <submittedName>
        <fullName evidence="2">Uncharacterized protein</fullName>
    </submittedName>
</protein>
<evidence type="ECO:0000313" key="2">
    <source>
        <dbReference type="EMBL" id="MBO8426937.1"/>
    </source>
</evidence>
<evidence type="ECO:0000256" key="1">
    <source>
        <dbReference type="SAM" id="Phobius"/>
    </source>
</evidence>
<sequence>MFVKRNAFYRIVVITICFAILGAFVFIPLSPLSSDNPALFYSILGVFLFLYVGLCVFNEIYIHLKSKKAKKEGKEKE</sequence>